<dbReference type="AlphaFoldDB" id="W7A995"/>
<protein>
    <submittedName>
        <fullName evidence="1">Uncharacterized protein</fullName>
    </submittedName>
</protein>
<proteinExistence type="predicted"/>
<dbReference type="GeneID" id="20037301"/>
<name>W7A995_9APIC</name>
<evidence type="ECO:0000313" key="2">
    <source>
        <dbReference type="Proteomes" id="UP000030640"/>
    </source>
</evidence>
<keyword evidence="2" id="KW-1185">Reference proteome</keyword>
<dbReference type="VEuPathDB" id="PlasmoDB:C922_02027"/>
<gene>
    <name evidence="1" type="ORF">C922_02027</name>
</gene>
<reference evidence="1 2" key="1">
    <citation type="submission" date="2013-02" db="EMBL/GenBank/DDBJ databases">
        <title>The Genome Sequence of Plasmodium inui San Antonio 1.</title>
        <authorList>
            <consortium name="The Broad Institute Genome Sequencing Platform"/>
            <consortium name="The Broad Institute Genome Sequencing Center for Infectious Disease"/>
            <person name="Neafsey D."/>
            <person name="Cheeseman I."/>
            <person name="Volkman S."/>
            <person name="Adams J."/>
            <person name="Walker B."/>
            <person name="Young S.K."/>
            <person name="Zeng Q."/>
            <person name="Gargeya S."/>
            <person name="Fitzgerald M."/>
            <person name="Haas B."/>
            <person name="Abouelleil A."/>
            <person name="Alvarado L."/>
            <person name="Arachchi H.M."/>
            <person name="Berlin A.M."/>
            <person name="Chapman S.B."/>
            <person name="Dewar J."/>
            <person name="Goldberg J."/>
            <person name="Griggs A."/>
            <person name="Gujja S."/>
            <person name="Hansen M."/>
            <person name="Howarth C."/>
            <person name="Imamovic A."/>
            <person name="Larimer J."/>
            <person name="McCowan C."/>
            <person name="Murphy C."/>
            <person name="Neiman D."/>
            <person name="Pearson M."/>
            <person name="Priest M."/>
            <person name="Roberts A."/>
            <person name="Saif S."/>
            <person name="Shea T."/>
            <person name="Sisk P."/>
            <person name="Sykes S."/>
            <person name="Wortman J."/>
            <person name="Nusbaum C."/>
            <person name="Birren B."/>
        </authorList>
    </citation>
    <scope>NUCLEOTIDE SEQUENCE [LARGE SCALE GENOMIC DNA]</scope>
    <source>
        <strain evidence="1 2">San Antonio 1</strain>
    </source>
</reference>
<accession>W7A995</accession>
<dbReference type="EMBL" id="KI965465">
    <property type="protein sequence ID" value="EUD67838.1"/>
    <property type="molecule type" value="Genomic_DNA"/>
</dbReference>
<dbReference type="RefSeq" id="XP_008815848.1">
    <property type="nucleotide sequence ID" value="XM_008817626.1"/>
</dbReference>
<evidence type="ECO:0000313" key="1">
    <source>
        <dbReference type="EMBL" id="EUD67838.1"/>
    </source>
</evidence>
<organism evidence="1 2">
    <name type="scientific">Plasmodium inui San Antonio 1</name>
    <dbReference type="NCBI Taxonomy" id="1237626"/>
    <lineage>
        <taxon>Eukaryota</taxon>
        <taxon>Sar</taxon>
        <taxon>Alveolata</taxon>
        <taxon>Apicomplexa</taxon>
        <taxon>Aconoidasida</taxon>
        <taxon>Haemosporida</taxon>
        <taxon>Plasmodiidae</taxon>
        <taxon>Plasmodium</taxon>
        <taxon>Plasmodium (Plasmodium)</taxon>
    </lineage>
</organism>
<dbReference type="Proteomes" id="UP000030640">
    <property type="component" value="Unassembled WGS sequence"/>
</dbReference>
<sequence length="77" mass="9102">MIDEIPGKDIDVLLDSDHLDDHFGLLKYHDEFDIQNETDCTWLQNSLKNTFLADPSRAIIIIVHFMIHMLMITWKNF</sequence>